<dbReference type="Gene3D" id="3.40.50.300">
    <property type="entry name" value="P-loop containing nucleotide triphosphate hydrolases"/>
    <property type="match status" value="1"/>
</dbReference>
<comment type="caution">
    <text evidence="2">The sequence shown here is derived from an EMBL/GenBank/DDBJ whole genome shotgun (WGS) entry which is preliminary data.</text>
</comment>
<dbReference type="InterPro" id="IPR049945">
    <property type="entry name" value="AAA_22"/>
</dbReference>
<sequence>MSKSVLNSNSKSRPNGGIAAIATLDVVTASLEKLNGRRQGVPGIGVLYGPSGWGKTFATNSLANESRAYYVQMLSAWRSKDLLAKILAEMGVSHKVTTTSKMLDLVTQQLSASRRTLIIDEFDHAVKSDTLIELVRDIYEGSQGSLLLVGEEMLPRKLEAWERFHNRVYDFAPAQPVSHSDTVKLAPIYCPDVDLHSDVVDKLVTISKGSVRRIVTCLATIHQHAQLYALDQIDVATLTEIDLPANRAPDRRV</sequence>
<dbReference type="PANTHER" id="PTHR35894">
    <property type="entry name" value="GENERAL SECRETION PATHWAY PROTEIN A-RELATED"/>
    <property type="match status" value="1"/>
</dbReference>
<proteinExistence type="predicted"/>
<dbReference type="Proteomes" id="UP001589844">
    <property type="component" value="Unassembled WGS sequence"/>
</dbReference>
<name>A0ABV6ID14_9BURK</name>
<keyword evidence="3" id="KW-1185">Reference proteome</keyword>
<dbReference type="RefSeq" id="WP_390211484.1">
    <property type="nucleotide sequence ID" value="NZ_JBHLXJ010000008.1"/>
</dbReference>
<dbReference type="InterPro" id="IPR052026">
    <property type="entry name" value="ExeA_AAA_ATPase_DNA-bind"/>
</dbReference>
<reference evidence="2 3" key="1">
    <citation type="submission" date="2024-09" db="EMBL/GenBank/DDBJ databases">
        <authorList>
            <person name="Sun Q."/>
            <person name="Mori K."/>
        </authorList>
    </citation>
    <scope>NUCLEOTIDE SEQUENCE [LARGE SCALE GENOMIC DNA]</scope>
    <source>
        <strain evidence="2 3">CCM 8677</strain>
    </source>
</reference>
<dbReference type="SUPFAM" id="SSF52540">
    <property type="entry name" value="P-loop containing nucleoside triphosphate hydrolases"/>
    <property type="match status" value="1"/>
</dbReference>
<dbReference type="EMBL" id="JBHLXJ010000008">
    <property type="protein sequence ID" value="MFC0349719.1"/>
    <property type="molecule type" value="Genomic_DNA"/>
</dbReference>
<evidence type="ECO:0000313" key="3">
    <source>
        <dbReference type="Proteomes" id="UP001589844"/>
    </source>
</evidence>
<feature type="domain" description="ORC1/DEAH AAA+ ATPase" evidence="1">
    <location>
        <begin position="42"/>
        <end position="157"/>
    </location>
</feature>
<protein>
    <submittedName>
        <fullName evidence="2">AAA family ATPase</fullName>
    </submittedName>
</protein>
<dbReference type="PANTHER" id="PTHR35894:SF5">
    <property type="entry name" value="MU-LIKE PROPHAGE FLUMU DNA TRANSPOSITION PROTEIN B"/>
    <property type="match status" value="1"/>
</dbReference>
<organism evidence="2 3">
    <name type="scientific">Undibacterium danionis</name>
    <dbReference type="NCBI Taxonomy" id="1812100"/>
    <lineage>
        <taxon>Bacteria</taxon>
        <taxon>Pseudomonadati</taxon>
        <taxon>Pseudomonadota</taxon>
        <taxon>Betaproteobacteria</taxon>
        <taxon>Burkholderiales</taxon>
        <taxon>Oxalobacteraceae</taxon>
        <taxon>Undibacterium</taxon>
    </lineage>
</organism>
<evidence type="ECO:0000313" key="2">
    <source>
        <dbReference type="EMBL" id="MFC0349719.1"/>
    </source>
</evidence>
<gene>
    <name evidence="2" type="ORF">ACFFJH_07860</name>
</gene>
<evidence type="ECO:0000259" key="1">
    <source>
        <dbReference type="Pfam" id="PF13401"/>
    </source>
</evidence>
<dbReference type="InterPro" id="IPR027417">
    <property type="entry name" value="P-loop_NTPase"/>
</dbReference>
<dbReference type="Pfam" id="PF13401">
    <property type="entry name" value="AAA_22"/>
    <property type="match status" value="1"/>
</dbReference>
<accession>A0ABV6ID14</accession>